<evidence type="ECO:0000256" key="2">
    <source>
        <dbReference type="ARBA" id="ARBA00004496"/>
    </source>
</evidence>
<dbReference type="GO" id="GO:0005524">
    <property type="term" value="F:ATP binding"/>
    <property type="evidence" value="ECO:0007669"/>
    <property type="project" value="UniProtKB-UniRule"/>
</dbReference>
<dbReference type="GO" id="GO:0046872">
    <property type="term" value="F:metal ion binding"/>
    <property type="evidence" value="ECO:0007669"/>
    <property type="project" value="UniProtKB-KW"/>
</dbReference>
<dbReference type="GO" id="GO:0004817">
    <property type="term" value="F:cysteine-tRNA ligase activity"/>
    <property type="evidence" value="ECO:0007669"/>
    <property type="project" value="UniProtKB-UniRule"/>
</dbReference>
<dbReference type="Gene3D" id="1.20.120.1910">
    <property type="entry name" value="Cysteine-tRNA ligase, C-terminal anti-codon recognition domain"/>
    <property type="match status" value="1"/>
</dbReference>
<keyword evidence="11 14" id="KW-0648">Protein biosynthesis</keyword>
<dbReference type="Proteomes" id="UP000177690">
    <property type="component" value="Unassembled WGS sequence"/>
</dbReference>
<comment type="caution">
    <text evidence="14">Lacks conserved residue(s) required for the propagation of feature annotation.</text>
</comment>
<evidence type="ECO:0000256" key="7">
    <source>
        <dbReference type="ARBA" id="ARBA00022723"/>
    </source>
</evidence>
<gene>
    <name evidence="14" type="primary">cysS</name>
    <name evidence="16" type="ORF">A3I24_03490</name>
</gene>
<evidence type="ECO:0000256" key="13">
    <source>
        <dbReference type="ARBA" id="ARBA00047398"/>
    </source>
</evidence>
<dbReference type="EC" id="6.1.1.16" evidence="14"/>
<feature type="binding site" evidence="14">
    <location>
        <position position="270"/>
    </location>
    <ligand>
        <name>ATP</name>
        <dbReference type="ChEBI" id="CHEBI:30616"/>
    </ligand>
</feature>
<evidence type="ECO:0000313" key="17">
    <source>
        <dbReference type="Proteomes" id="UP000177690"/>
    </source>
</evidence>
<dbReference type="Pfam" id="PF09190">
    <property type="entry name" value="DALR_2"/>
    <property type="match status" value="1"/>
</dbReference>
<evidence type="ECO:0000259" key="15">
    <source>
        <dbReference type="SMART" id="SM00840"/>
    </source>
</evidence>
<comment type="subunit">
    <text evidence="4 14">Monomer.</text>
</comment>
<evidence type="ECO:0000256" key="12">
    <source>
        <dbReference type="ARBA" id="ARBA00023146"/>
    </source>
</evidence>
<dbReference type="InterPro" id="IPR009080">
    <property type="entry name" value="tRNAsynth_Ia_anticodon-bd"/>
</dbReference>
<dbReference type="PRINTS" id="PR00983">
    <property type="entry name" value="TRNASYNTHCYS"/>
</dbReference>
<dbReference type="Pfam" id="PF01406">
    <property type="entry name" value="tRNA-synt_1e"/>
    <property type="match status" value="1"/>
</dbReference>
<dbReference type="SUPFAM" id="SSF52374">
    <property type="entry name" value="Nucleotidylyl transferase"/>
    <property type="match status" value="1"/>
</dbReference>
<name>A0A1G1ZQ14_9BACT</name>
<keyword evidence="5 14" id="KW-0963">Cytoplasm</keyword>
<keyword evidence="6 14" id="KW-0436">Ligase</keyword>
<feature type="short sequence motif" description="'KMSKS' region" evidence="14">
    <location>
        <begin position="267"/>
        <end position="271"/>
    </location>
</feature>
<dbReference type="NCBIfam" id="TIGR00435">
    <property type="entry name" value="cysS"/>
    <property type="match status" value="1"/>
</dbReference>
<evidence type="ECO:0000256" key="9">
    <source>
        <dbReference type="ARBA" id="ARBA00022833"/>
    </source>
</evidence>
<dbReference type="InterPro" id="IPR024909">
    <property type="entry name" value="Cys-tRNA/MSH_ligase"/>
</dbReference>
<dbReference type="InterPro" id="IPR014729">
    <property type="entry name" value="Rossmann-like_a/b/a_fold"/>
</dbReference>
<dbReference type="GO" id="GO:0006423">
    <property type="term" value="P:cysteinyl-tRNA aminoacylation"/>
    <property type="evidence" value="ECO:0007669"/>
    <property type="project" value="UniProtKB-UniRule"/>
</dbReference>
<evidence type="ECO:0000256" key="8">
    <source>
        <dbReference type="ARBA" id="ARBA00022741"/>
    </source>
</evidence>
<evidence type="ECO:0000256" key="1">
    <source>
        <dbReference type="ARBA" id="ARBA00001947"/>
    </source>
</evidence>
<dbReference type="InterPro" id="IPR015803">
    <property type="entry name" value="Cys-tRNA-ligase"/>
</dbReference>
<evidence type="ECO:0000256" key="3">
    <source>
        <dbReference type="ARBA" id="ARBA00005594"/>
    </source>
</evidence>
<keyword evidence="8 14" id="KW-0547">Nucleotide-binding</keyword>
<dbReference type="STRING" id="1798409.A3I24_03490"/>
<sequence length="471" mass="54163">MQVYNSLTKQKEEFVPRKGKEVKMFVCGPTVYDYSHIGHARTYISFDVIARYLKHKGYKVKYLQNITDIEDKIVDRARQENKDSLALAKEFEKAYYQDVKSLGISSVSKYAPATKYIKQIVSQVKRLKEKGFAYEIPGDGIYFDLSKLTDYGKLSGRTTEGAEDAVSRIDESINKRNKGDFALWKFSKPGEPKWKTELGEGRPGWHIEDTAITEKHFGPQYDIHGGARDLIFPHHEAEIAQMESVSGLKPFVKYWLHSGFLTTNGQKMSKSLGNFVTIRDLLKSYPSEVIRFMILSTHYRSPIEYREEIARSSWAAVQRIEEFLEKLTVINKNKTQSNTEHLANLISETKKEFSEAMDDDFNTPQALAAIFKLIKEINPLLTENKVGKKSAKKIKKLFDEFNNILGIIPKKTKKIPGEILEMADTREKLRRDKRYSEADDIRKQIFSKGYDLEDTASGPLLKKKKGQHLLF</sequence>
<comment type="catalytic activity">
    <reaction evidence="13 14">
        <text>tRNA(Cys) + L-cysteine + ATP = L-cysteinyl-tRNA(Cys) + AMP + diphosphate</text>
        <dbReference type="Rhea" id="RHEA:17773"/>
        <dbReference type="Rhea" id="RHEA-COMP:9661"/>
        <dbReference type="Rhea" id="RHEA-COMP:9679"/>
        <dbReference type="ChEBI" id="CHEBI:30616"/>
        <dbReference type="ChEBI" id="CHEBI:33019"/>
        <dbReference type="ChEBI" id="CHEBI:35235"/>
        <dbReference type="ChEBI" id="CHEBI:78442"/>
        <dbReference type="ChEBI" id="CHEBI:78517"/>
        <dbReference type="ChEBI" id="CHEBI:456215"/>
        <dbReference type="EC" id="6.1.1.16"/>
    </reaction>
</comment>
<comment type="caution">
    <text evidence="16">The sequence shown here is derived from an EMBL/GenBank/DDBJ whole genome shotgun (WGS) entry which is preliminary data.</text>
</comment>
<dbReference type="InterPro" id="IPR015273">
    <property type="entry name" value="Cys-tRNA-synt_Ia_DALR"/>
</dbReference>
<protein>
    <recommendedName>
        <fullName evidence="14">Cysteine--tRNA ligase</fullName>
        <ecNumber evidence="14">6.1.1.16</ecNumber>
    </recommendedName>
    <alternativeName>
        <fullName evidence="14">Cysteinyl-tRNA synthetase</fullName>
        <shortName evidence="14">CysRS</shortName>
    </alternativeName>
</protein>
<dbReference type="EMBL" id="MHJL01000035">
    <property type="protein sequence ID" value="OGY66783.1"/>
    <property type="molecule type" value="Genomic_DNA"/>
</dbReference>
<accession>A0A1G1ZQ14</accession>
<dbReference type="AlphaFoldDB" id="A0A1G1ZQ14"/>
<dbReference type="SMART" id="SM00840">
    <property type="entry name" value="DALR_2"/>
    <property type="match status" value="1"/>
</dbReference>
<dbReference type="InterPro" id="IPR032678">
    <property type="entry name" value="tRNA-synt_1_cat_dom"/>
</dbReference>
<keyword evidence="12 14" id="KW-0030">Aminoacyl-tRNA synthetase</keyword>
<comment type="subcellular location">
    <subcellularLocation>
        <location evidence="2 14">Cytoplasm</location>
    </subcellularLocation>
</comment>
<dbReference type="SUPFAM" id="SSF47323">
    <property type="entry name" value="Anticodon-binding domain of a subclass of class I aminoacyl-tRNA synthetases"/>
    <property type="match status" value="1"/>
</dbReference>
<keyword evidence="7" id="KW-0479">Metal-binding</keyword>
<dbReference type="PANTHER" id="PTHR10890:SF3">
    <property type="entry name" value="CYSTEINE--TRNA LIGASE, CYTOPLASMIC"/>
    <property type="match status" value="1"/>
</dbReference>
<dbReference type="Gene3D" id="3.40.50.620">
    <property type="entry name" value="HUPs"/>
    <property type="match status" value="1"/>
</dbReference>
<dbReference type="HAMAP" id="MF_00041">
    <property type="entry name" value="Cys_tRNA_synth"/>
    <property type="match status" value="1"/>
</dbReference>
<keyword evidence="10 14" id="KW-0067">ATP-binding</keyword>
<comment type="cofactor">
    <cofactor evidence="1">
        <name>Zn(2+)</name>
        <dbReference type="ChEBI" id="CHEBI:29105"/>
    </cofactor>
</comment>
<comment type="similarity">
    <text evidence="3 14">Belongs to the class-I aminoacyl-tRNA synthetase family.</text>
</comment>
<organism evidence="16 17">
    <name type="scientific">Candidatus Harrisonbacteria bacterium RIFCSPLOWO2_02_FULL_41_13b</name>
    <dbReference type="NCBI Taxonomy" id="1798409"/>
    <lineage>
        <taxon>Bacteria</taxon>
        <taxon>Candidatus Harrisoniibacteriota</taxon>
    </lineage>
</organism>
<evidence type="ECO:0000256" key="10">
    <source>
        <dbReference type="ARBA" id="ARBA00022840"/>
    </source>
</evidence>
<feature type="domain" description="Cysteinyl-tRNA synthetase class Ia DALR" evidence="15">
    <location>
        <begin position="352"/>
        <end position="416"/>
    </location>
</feature>
<evidence type="ECO:0000256" key="6">
    <source>
        <dbReference type="ARBA" id="ARBA00022598"/>
    </source>
</evidence>
<evidence type="ECO:0000256" key="4">
    <source>
        <dbReference type="ARBA" id="ARBA00011245"/>
    </source>
</evidence>
<dbReference type="PANTHER" id="PTHR10890">
    <property type="entry name" value="CYSTEINYL-TRNA SYNTHETASE"/>
    <property type="match status" value="1"/>
</dbReference>
<proteinExistence type="inferred from homology"/>
<evidence type="ECO:0000256" key="5">
    <source>
        <dbReference type="ARBA" id="ARBA00022490"/>
    </source>
</evidence>
<feature type="short sequence motif" description="'HIGH' region" evidence="14">
    <location>
        <begin position="29"/>
        <end position="39"/>
    </location>
</feature>
<reference evidence="16 17" key="1">
    <citation type="journal article" date="2016" name="Nat. Commun.">
        <title>Thousands of microbial genomes shed light on interconnected biogeochemical processes in an aquifer system.</title>
        <authorList>
            <person name="Anantharaman K."/>
            <person name="Brown C.T."/>
            <person name="Hug L.A."/>
            <person name="Sharon I."/>
            <person name="Castelle C.J."/>
            <person name="Probst A.J."/>
            <person name="Thomas B.C."/>
            <person name="Singh A."/>
            <person name="Wilkins M.J."/>
            <person name="Karaoz U."/>
            <person name="Brodie E.L."/>
            <person name="Williams K.H."/>
            <person name="Hubbard S.S."/>
            <person name="Banfield J.F."/>
        </authorList>
    </citation>
    <scope>NUCLEOTIDE SEQUENCE [LARGE SCALE GENOMIC DNA]</scope>
</reference>
<keyword evidence="9" id="KW-0862">Zinc</keyword>
<evidence type="ECO:0000256" key="11">
    <source>
        <dbReference type="ARBA" id="ARBA00022917"/>
    </source>
</evidence>
<evidence type="ECO:0000256" key="14">
    <source>
        <dbReference type="HAMAP-Rule" id="MF_00041"/>
    </source>
</evidence>
<evidence type="ECO:0000313" key="16">
    <source>
        <dbReference type="EMBL" id="OGY66783.1"/>
    </source>
</evidence>
<dbReference type="GO" id="GO:0005737">
    <property type="term" value="C:cytoplasm"/>
    <property type="evidence" value="ECO:0007669"/>
    <property type="project" value="UniProtKB-SubCell"/>
</dbReference>
<dbReference type="CDD" id="cd00672">
    <property type="entry name" value="CysRS_core"/>
    <property type="match status" value="1"/>
</dbReference>
<dbReference type="FunFam" id="3.40.50.620:FF:000130">
    <property type="entry name" value="Cysteine--tRNA ligase"/>
    <property type="match status" value="1"/>
</dbReference>